<protein>
    <submittedName>
        <fullName evidence="1">Uncharacterized protein</fullName>
    </submittedName>
</protein>
<organism evidence="1 2">
    <name type="scientific">Ogataea philodendri</name>
    <dbReference type="NCBI Taxonomy" id="1378263"/>
    <lineage>
        <taxon>Eukaryota</taxon>
        <taxon>Fungi</taxon>
        <taxon>Dikarya</taxon>
        <taxon>Ascomycota</taxon>
        <taxon>Saccharomycotina</taxon>
        <taxon>Pichiomycetes</taxon>
        <taxon>Pichiales</taxon>
        <taxon>Pichiaceae</taxon>
        <taxon>Ogataea</taxon>
    </lineage>
</organism>
<proteinExistence type="predicted"/>
<keyword evidence="2" id="KW-1185">Reference proteome</keyword>
<accession>A0A9P8T0Q5</accession>
<dbReference type="EMBL" id="JAEUBE010000414">
    <property type="protein sequence ID" value="KAH3662013.1"/>
    <property type="molecule type" value="Genomic_DNA"/>
</dbReference>
<sequence>MWTDDWSRPSTWVICSGVMKIVWVFGFSPTFCRISFKASLLFTWSINTSNSSKPRTLDCIGFQMASKNAICANDFSPPEKDSTFLNRSLGFVETLSTSRALAKSKSIFPVNPRNRRADSKTLFTSWISKLAVAVRFSSRACREEAKWLCNLTDSSYFFLMSL</sequence>
<name>A0A9P8T0Q5_9ASCO</name>
<reference evidence="1" key="1">
    <citation type="journal article" date="2021" name="Open Biol.">
        <title>Shared evolutionary footprints suggest mitochondrial oxidative damage underlies multiple complex I losses in fungi.</title>
        <authorList>
            <person name="Schikora-Tamarit M.A."/>
            <person name="Marcet-Houben M."/>
            <person name="Nosek J."/>
            <person name="Gabaldon T."/>
        </authorList>
    </citation>
    <scope>NUCLEOTIDE SEQUENCE</scope>
    <source>
        <strain evidence="1">CBS6075</strain>
    </source>
</reference>
<comment type="caution">
    <text evidence="1">The sequence shown here is derived from an EMBL/GenBank/DDBJ whole genome shotgun (WGS) entry which is preliminary data.</text>
</comment>
<dbReference type="GeneID" id="70238158"/>
<dbReference type="RefSeq" id="XP_046059117.1">
    <property type="nucleotide sequence ID" value="XM_046207455.1"/>
</dbReference>
<evidence type="ECO:0000313" key="2">
    <source>
        <dbReference type="Proteomes" id="UP000769157"/>
    </source>
</evidence>
<gene>
    <name evidence="1" type="ORF">OGAPHI_006194</name>
</gene>
<dbReference type="AlphaFoldDB" id="A0A9P8T0Q5"/>
<dbReference type="Proteomes" id="UP000769157">
    <property type="component" value="Unassembled WGS sequence"/>
</dbReference>
<evidence type="ECO:0000313" key="1">
    <source>
        <dbReference type="EMBL" id="KAH3662013.1"/>
    </source>
</evidence>
<reference evidence="1" key="2">
    <citation type="submission" date="2021-01" db="EMBL/GenBank/DDBJ databases">
        <authorList>
            <person name="Schikora-Tamarit M.A."/>
        </authorList>
    </citation>
    <scope>NUCLEOTIDE SEQUENCE</scope>
    <source>
        <strain evidence="1">CBS6075</strain>
    </source>
</reference>